<dbReference type="Gene3D" id="3.40.50.300">
    <property type="entry name" value="P-loop containing nucleotide triphosphate hydrolases"/>
    <property type="match status" value="1"/>
</dbReference>
<proteinExistence type="inferred from homology"/>
<dbReference type="InterPro" id="IPR013611">
    <property type="entry name" value="Transp-assoc_OB_typ2"/>
</dbReference>
<sequence length="347" mass="37363">MVHISLAGITRRFGAERALDTVSLDLPAGSFTSLLGPSGCGKTTMLRLIAGFDKPDEGTIKFDGQTVADRERQVPPERRGVGVVFQSYALWPHMDVESNITYPLATRGVSGAESARRVAEVLETVGLAGFGKRRVEELSGGQRQRVALARCVVAEARIVLFDEPLANLDMHLRATMVDAFRDIHRRLGATMVYVTHDQSEALALSDRIAVMKDGRILQCAAPTEIYRAPIDESVAGFVGRGARLDATWHSGGEGGADIEIGGHRISARCSDSVSGPKVRVLLRPEALSLAETGIPARVVSTIYRGPVFEVSLEIPGQREHVVVDCAEPPVPGANVQIAVSDAWIIPR</sequence>
<dbReference type="FunFam" id="3.40.50.300:FF:000425">
    <property type="entry name" value="Probable ABC transporter, ATP-binding subunit"/>
    <property type="match status" value="1"/>
</dbReference>
<dbReference type="EMBL" id="CP032509">
    <property type="protein sequence ID" value="AZN70274.1"/>
    <property type="molecule type" value="Genomic_DNA"/>
</dbReference>
<dbReference type="InterPro" id="IPR017871">
    <property type="entry name" value="ABC_transporter-like_CS"/>
</dbReference>
<name>A0A3S9B006_9HYPH</name>
<organism evidence="6 7">
    <name type="scientific">Georhizobium profundi</name>
    <dbReference type="NCBI Taxonomy" id="2341112"/>
    <lineage>
        <taxon>Bacteria</taxon>
        <taxon>Pseudomonadati</taxon>
        <taxon>Pseudomonadota</taxon>
        <taxon>Alphaproteobacteria</taxon>
        <taxon>Hyphomicrobiales</taxon>
        <taxon>Rhizobiaceae</taxon>
        <taxon>Georhizobium</taxon>
    </lineage>
</organism>
<dbReference type="GO" id="GO:0005524">
    <property type="term" value="F:ATP binding"/>
    <property type="evidence" value="ECO:0007669"/>
    <property type="project" value="UniProtKB-KW"/>
</dbReference>
<dbReference type="InterPro" id="IPR050093">
    <property type="entry name" value="ABC_SmlMolc_Importer"/>
</dbReference>
<dbReference type="GO" id="GO:0015697">
    <property type="term" value="P:quaternary ammonium group transport"/>
    <property type="evidence" value="ECO:0007669"/>
    <property type="project" value="UniProtKB-ARBA"/>
</dbReference>
<dbReference type="GO" id="GO:0016887">
    <property type="term" value="F:ATP hydrolysis activity"/>
    <property type="evidence" value="ECO:0007669"/>
    <property type="project" value="InterPro"/>
</dbReference>
<keyword evidence="4 6" id="KW-0067">ATP-binding</keyword>
<keyword evidence="3" id="KW-0547">Nucleotide-binding</keyword>
<dbReference type="InterPro" id="IPR008995">
    <property type="entry name" value="Mo/tungstate-bd_C_term_dom"/>
</dbReference>
<dbReference type="SMART" id="SM00382">
    <property type="entry name" value="AAA"/>
    <property type="match status" value="1"/>
</dbReference>
<evidence type="ECO:0000256" key="1">
    <source>
        <dbReference type="ARBA" id="ARBA00005417"/>
    </source>
</evidence>
<protein>
    <submittedName>
        <fullName evidence="6">ABC transporter ATP-binding protein</fullName>
    </submittedName>
</protein>
<dbReference type="InterPro" id="IPR003439">
    <property type="entry name" value="ABC_transporter-like_ATP-bd"/>
</dbReference>
<evidence type="ECO:0000256" key="4">
    <source>
        <dbReference type="ARBA" id="ARBA00022840"/>
    </source>
</evidence>
<dbReference type="Pfam" id="PF00005">
    <property type="entry name" value="ABC_tran"/>
    <property type="match status" value="1"/>
</dbReference>
<dbReference type="Proteomes" id="UP000268192">
    <property type="component" value="Chromosome"/>
</dbReference>
<accession>A0A3S9B006</accession>
<evidence type="ECO:0000259" key="5">
    <source>
        <dbReference type="PROSITE" id="PS50893"/>
    </source>
</evidence>
<dbReference type="PANTHER" id="PTHR42781">
    <property type="entry name" value="SPERMIDINE/PUTRESCINE IMPORT ATP-BINDING PROTEIN POTA"/>
    <property type="match status" value="1"/>
</dbReference>
<dbReference type="SUPFAM" id="SSF52540">
    <property type="entry name" value="P-loop containing nucleoside triphosphate hydrolases"/>
    <property type="match status" value="1"/>
</dbReference>
<feature type="domain" description="ABC transporter" evidence="5">
    <location>
        <begin position="4"/>
        <end position="238"/>
    </location>
</feature>
<gene>
    <name evidence="6" type="ORF">D5400_02365</name>
</gene>
<evidence type="ECO:0000313" key="7">
    <source>
        <dbReference type="Proteomes" id="UP000268192"/>
    </source>
</evidence>
<dbReference type="OrthoDB" id="9802264at2"/>
<dbReference type="KEGG" id="abaw:D5400_02365"/>
<dbReference type="Pfam" id="PF08402">
    <property type="entry name" value="TOBE_2"/>
    <property type="match status" value="1"/>
</dbReference>
<dbReference type="RefSeq" id="WP_126007292.1">
    <property type="nucleotide sequence ID" value="NZ_CP032509.1"/>
</dbReference>
<dbReference type="SUPFAM" id="SSF50331">
    <property type="entry name" value="MOP-like"/>
    <property type="match status" value="1"/>
</dbReference>
<dbReference type="InterPro" id="IPR003593">
    <property type="entry name" value="AAA+_ATPase"/>
</dbReference>
<evidence type="ECO:0000256" key="2">
    <source>
        <dbReference type="ARBA" id="ARBA00022448"/>
    </source>
</evidence>
<dbReference type="InterPro" id="IPR027417">
    <property type="entry name" value="P-loop_NTPase"/>
</dbReference>
<dbReference type="AlphaFoldDB" id="A0A3S9B006"/>
<evidence type="ECO:0000313" key="6">
    <source>
        <dbReference type="EMBL" id="AZN70274.1"/>
    </source>
</evidence>
<keyword evidence="7" id="KW-1185">Reference proteome</keyword>
<reference evidence="6 7" key="1">
    <citation type="submission" date="2018-09" db="EMBL/GenBank/DDBJ databases">
        <title>Marinorhizobium profundi gen. nov., sp. nov., isolated from a deep-sea sediment sample from the New Britain Trench and proposal of Marinorhizobiaceae fam. nov. in the order Rhizobiales of the class Alphaproteobacteria.</title>
        <authorList>
            <person name="Cao J."/>
        </authorList>
    </citation>
    <scope>NUCLEOTIDE SEQUENCE [LARGE SCALE GENOMIC DNA]</scope>
    <source>
        <strain evidence="6 7">WS11</strain>
    </source>
</reference>
<dbReference type="GO" id="GO:0043190">
    <property type="term" value="C:ATP-binding cassette (ABC) transporter complex"/>
    <property type="evidence" value="ECO:0007669"/>
    <property type="project" value="InterPro"/>
</dbReference>
<dbReference type="GO" id="GO:0022857">
    <property type="term" value="F:transmembrane transporter activity"/>
    <property type="evidence" value="ECO:0007669"/>
    <property type="project" value="InterPro"/>
</dbReference>
<dbReference type="PROSITE" id="PS50893">
    <property type="entry name" value="ABC_TRANSPORTER_2"/>
    <property type="match status" value="1"/>
</dbReference>
<dbReference type="PANTHER" id="PTHR42781:SF4">
    <property type="entry name" value="SPERMIDINE_PUTRESCINE IMPORT ATP-BINDING PROTEIN POTA"/>
    <property type="match status" value="1"/>
</dbReference>
<comment type="similarity">
    <text evidence="1">Belongs to the ABC transporter superfamily.</text>
</comment>
<dbReference type="PROSITE" id="PS00211">
    <property type="entry name" value="ABC_TRANSPORTER_1"/>
    <property type="match status" value="1"/>
</dbReference>
<keyword evidence="2" id="KW-0813">Transport</keyword>
<evidence type="ECO:0000256" key="3">
    <source>
        <dbReference type="ARBA" id="ARBA00022741"/>
    </source>
</evidence>